<evidence type="ECO:0008006" key="3">
    <source>
        <dbReference type="Google" id="ProtNLM"/>
    </source>
</evidence>
<evidence type="ECO:0000313" key="1">
    <source>
        <dbReference type="EMBL" id="PSL05267.1"/>
    </source>
</evidence>
<proteinExistence type="predicted"/>
<dbReference type="RefSeq" id="WP_106536522.1">
    <property type="nucleotide sequence ID" value="NZ_ML142899.1"/>
</dbReference>
<dbReference type="EMBL" id="PYGE01000004">
    <property type="protein sequence ID" value="PSL05267.1"/>
    <property type="molecule type" value="Genomic_DNA"/>
</dbReference>
<dbReference type="AlphaFoldDB" id="A0A2P8E757"/>
<gene>
    <name evidence="1" type="ORF">CLV30_104133</name>
</gene>
<dbReference type="SUPFAM" id="SSF54909">
    <property type="entry name" value="Dimeric alpha+beta barrel"/>
    <property type="match status" value="1"/>
</dbReference>
<protein>
    <recommendedName>
        <fullName evidence="3">EthD domain-containing protein</fullName>
    </recommendedName>
</protein>
<dbReference type="Gene3D" id="3.30.70.100">
    <property type="match status" value="1"/>
</dbReference>
<name>A0A2P8E757_9ACTN</name>
<keyword evidence="2" id="KW-1185">Reference proteome</keyword>
<comment type="caution">
    <text evidence="1">The sequence shown here is derived from an EMBL/GenBank/DDBJ whole genome shotgun (WGS) entry which is preliminary data.</text>
</comment>
<evidence type="ECO:0000313" key="2">
    <source>
        <dbReference type="Proteomes" id="UP000243528"/>
    </source>
</evidence>
<sequence>MIRLQIFFAVDDGDGAAFERMYHDVYVPALRRQQGYLGSSLLRRYPAHVLEEFGGTVVPYTYQLELDFDSEENRRLWAQSRDHADAWPDVLALATSVQSCGYDVAAIDAAHDAA</sequence>
<accession>A0A2P8E757</accession>
<dbReference type="InterPro" id="IPR011008">
    <property type="entry name" value="Dimeric_a/b-barrel"/>
</dbReference>
<dbReference type="OrthoDB" id="5294870at2"/>
<organism evidence="1 2">
    <name type="scientific">Haloactinopolyspora alba</name>
    <dbReference type="NCBI Taxonomy" id="648780"/>
    <lineage>
        <taxon>Bacteria</taxon>
        <taxon>Bacillati</taxon>
        <taxon>Actinomycetota</taxon>
        <taxon>Actinomycetes</taxon>
        <taxon>Jiangellales</taxon>
        <taxon>Jiangellaceae</taxon>
        <taxon>Haloactinopolyspora</taxon>
    </lineage>
</organism>
<reference evidence="1 2" key="1">
    <citation type="submission" date="2018-03" db="EMBL/GenBank/DDBJ databases">
        <title>Genomic Encyclopedia of Archaeal and Bacterial Type Strains, Phase II (KMG-II): from individual species to whole genera.</title>
        <authorList>
            <person name="Goeker M."/>
        </authorList>
    </citation>
    <scope>NUCLEOTIDE SEQUENCE [LARGE SCALE GENOMIC DNA]</scope>
    <source>
        <strain evidence="1 2">DSM 45211</strain>
    </source>
</reference>
<dbReference type="Proteomes" id="UP000243528">
    <property type="component" value="Unassembled WGS sequence"/>
</dbReference>